<name>A0AAJ1UZF3_9MOLU</name>
<dbReference type="RefSeq" id="WP_283827177.1">
    <property type="nucleotide sequence ID" value="NZ_JASDDP010000010.1"/>
</dbReference>
<dbReference type="EMBL" id="JASDDP010000010">
    <property type="protein sequence ID" value="MDJ1645673.1"/>
    <property type="molecule type" value="Genomic_DNA"/>
</dbReference>
<keyword evidence="2" id="KW-1185">Reference proteome</keyword>
<accession>A0AAJ1UZF3</accession>
<evidence type="ECO:0000313" key="2">
    <source>
        <dbReference type="Proteomes" id="UP001224428"/>
    </source>
</evidence>
<evidence type="ECO:0000313" key="1">
    <source>
        <dbReference type="EMBL" id="MDJ1645673.1"/>
    </source>
</evidence>
<protein>
    <recommendedName>
        <fullName evidence="3">LIPOPROTEIN</fullName>
    </recommendedName>
</protein>
<dbReference type="InterPro" id="IPR027593">
    <property type="entry name" value="Aro_clust"/>
</dbReference>
<proteinExistence type="predicted"/>
<organism evidence="1 2">
    <name type="scientific">Mycoplasma phocimorsus</name>
    <dbReference type="NCBI Taxonomy" id="3045839"/>
    <lineage>
        <taxon>Bacteria</taxon>
        <taxon>Bacillati</taxon>
        <taxon>Mycoplasmatota</taxon>
        <taxon>Mollicutes</taxon>
        <taxon>Mycoplasmataceae</taxon>
        <taxon>Mycoplasma</taxon>
    </lineage>
</organism>
<dbReference type="AlphaFoldDB" id="A0AAJ1UZF3"/>
<gene>
    <name evidence="1" type="ORF">QLQ80_01020</name>
</gene>
<dbReference type="NCBIfam" id="TIGR04313">
    <property type="entry name" value="aro_clust_Mycop"/>
    <property type="match status" value="1"/>
</dbReference>
<dbReference type="PROSITE" id="PS51257">
    <property type="entry name" value="PROKAR_LIPOPROTEIN"/>
    <property type="match status" value="1"/>
</dbReference>
<comment type="caution">
    <text evidence="1">The sequence shown here is derived from an EMBL/GenBank/DDBJ whole genome shotgun (WGS) entry which is preliminary data.</text>
</comment>
<reference evidence="1" key="1">
    <citation type="submission" date="2023-05" db="EMBL/GenBank/DDBJ databases">
        <title>Mycoplasma phocimorsus sp. nov., isolated from Scandinavian patients with seal finger or septic arthritis after contact with seals.</title>
        <authorList>
            <person name="Skafte-Holm A."/>
            <person name="Pedersen T.R."/>
            <person name="Froelund M."/>
            <person name="Stegger M."/>
            <person name="Qvortrup K."/>
            <person name="Michaels D.L."/>
            <person name="Brown D.R."/>
            <person name="Jensen J.S."/>
        </authorList>
    </citation>
    <scope>NUCLEOTIDE SEQUENCE</scope>
    <source>
        <strain evidence="1">M5725</strain>
    </source>
</reference>
<sequence length="344" mass="41080">MKKLLNLKLLTLISTFFITPTIVLSCSNSSKNIEKETYGNQLLDQLVKIHVNFKANTPSEIKESELLAKKYINNQDSISETKFQELDYALSFFAPFNLENQSRVDDDFSRIFGKSHQLVLDLFKSNWYWYLKHLNRMIFNFNPYSDRYTDIPKSKSKIDINNVIEKLFETNKLIIQPKNNIKNLISHYSYNWNDFEKENSSEFLLSKNKYNIANHEIGLTSHYLQIEKDLYLRFWTYVDKHNVSKIVMLPDLFLIPNSDEQTIKNFEKEIFLTRIENIAKRMEYQKEAEIFEEEIFEKEANDFHLLKLFERHSYNEFVYNTLLKVNADGMKVYRYTFRGVNNES</sequence>
<evidence type="ECO:0008006" key="3">
    <source>
        <dbReference type="Google" id="ProtNLM"/>
    </source>
</evidence>
<dbReference type="Proteomes" id="UP001224428">
    <property type="component" value="Unassembled WGS sequence"/>
</dbReference>